<proteinExistence type="predicted"/>
<sequence>MPLAPVDTQLSQLGSFDFFRAGDKSLYLVILRERSHHLIWTGMLMFLQCLIEHAMQGRMPVGDWLMIGRCGDNA</sequence>
<comment type="caution">
    <text evidence="1">The sequence shown here is derived from an EMBL/GenBank/DDBJ whole genome shotgun (WGS) entry which is preliminary data.</text>
</comment>
<dbReference type="Proteomes" id="UP000055045">
    <property type="component" value="Unassembled WGS sequence"/>
</dbReference>
<accession>A0A101MM00</accession>
<gene>
    <name evidence="1" type="ORF">ACN42_g4070</name>
</gene>
<name>A0A101MM00_PENFR</name>
<dbReference type="EMBL" id="LLXE01000085">
    <property type="protein sequence ID" value="KUM63011.1"/>
    <property type="molecule type" value="Genomic_DNA"/>
</dbReference>
<evidence type="ECO:0000313" key="1">
    <source>
        <dbReference type="EMBL" id="KUM63011.1"/>
    </source>
</evidence>
<reference evidence="1 2" key="1">
    <citation type="submission" date="2015-10" db="EMBL/GenBank/DDBJ databases">
        <title>Genome sequencing of Penicillium freii.</title>
        <authorList>
            <person name="Nguyen H.D."/>
            <person name="Visagie C.M."/>
            <person name="Seifert K.A."/>
        </authorList>
    </citation>
    <scope>NUCLEOTIDE SEQUENCE [LARGE SCALE GENOMIC DNA]</scope>
    <source>
        <strain evidence="1 2">DAOM 242723</strain>
    </source>
</reference>
<organism evidence="1 2">
    <name type="scientific">Penicillium freii</name>
    <dbReference type="NCBI Taxonomy" id="48697"/>
    <lineage>
        <taxon>Eukaryota</taxon>
        <taxon>Fungi</taxon>
        <taxon>Dikarya</taxon>
        <taxon>Ascomycota</taxon>
        <taxon>Pezizomycotina</taxon>
        <taxon>Eurotiomycetes</taxon>
        <taxon>Eurotiomycetidae</taxon>
        <taxon>Eurotiales</taxon>
        <taxon>Aspergillaceae</taxon>
        <taxon>Penicillium</taxon>
    </lineage>
</organism>
<protein>
    <submittedName>
        <fullName evidence="1">Uncharacterized protein</fullName>
    </submittedName>
</protein>
<dbReference type="AlphaFoldDB" id="A0A101MM00"/>
<evidence type="ECO:0000313" key="2">
    <source>
        <dbReference type="Proteomes" id="UP000055045"/>
    </source>
</evidence>
<keyword evidence="2" id="KW-1185">Reference proteome</keyword>